<feature type="chain" id="PRO_5017941532" evidence="2">
    <location>
        <begin position="23"/>
        <end position="111"/>
    </location>
</feature>
<evidence type="ECO:0000313" key="3">
    <source>
        <dbReference type="EMBL" id="ROU03946.1"/>
    </source>
</evidence>
<keyword evidence="2" id="KW-0732">Signal</keyword>
<name>A0A3N2R9D1_9RHOB</name>
<dbReference type="Proteomes" id="UP000268016">
    <property type="component" value="Unassembled WGS sequence"/>
</dbReference>
<gene>
    <name evidence="3" type="ORF">EAT49_00655</name>
</gene>
<feature type="compositionally biased region" description="Low complexity" evidence="1">
    <location>
        <begin position="66"/>
        <end position="79"/>
    </location>
</feature>
<dbReference type="AlphaFoldDB" id="A0A3N2R9D1"/>
<evidence type="ECO:0000256" key="2">
    <source>
        <dbReference type="SAM" id="SignalP"/>
    </source>
</evidence>
<sequence>MSCKPLVLAVALGLALPAAARAGDTVTDNLPGGAVQQPGAGAVAAQLNAAPLPTMIAPGGQPPPTGSGTAAPTSPGATPLPGPFAMRSTRGRSFATASPFIGRVLNSYARP</sequence>
<evidence type="ECO:0000256" key="1">
    <source>
        <dbReference type="SAM" id="MobiDB-lite"/>
    </source>
</evidence>
<reference evidence="3 4" key="1">
    <citation type="submission" date="2018-10" db="EMBL/GenBank/DDBJ databases">
        <title>Histidinibacterium lentulum gen. nov., sp. nov., a marine bacterium from the culture broth of Picochlorum sp. 122.</title>
        <authorList>
            <person name="Wang G."/>
        </authorList>
    </citation>
    <scope>NUCLEOTIDE SEQUENCE [LARGE SCALE GENOMIC DNA]</scope>
    <source>
        <strain evidence="3 4">B17</strain>
    </source>
</reference>
<proteinExistence type="predicted"/>
<comment type="caution">
    <text evidence="3">The sequence shown here is derived from an EMBL/GenBank/DDBJ whole genome shotgun (WGS) entry which is preliminary data.</text>
</comment>
<accession>A0A3N2R9D1</accession>
<dbReference type="RefSeq" id="WP_123640299.1">
    <property type="nucleotide sequence ID" value="NZ_ML119081.1"/>
</dbReference>
<organism evidence="3 4">
    <name type="scientific">Histidinibacterium lentulum</name>
    <dbReference type="NCBI Taxonomy" id="2480588"/>
    <lineage>
        <taxon>Bacteria</taxon>
        <taxon>Pseudomonadati</taxon>
        <taxon>Pseudomonadota</taxon>
        <taxon>Alphaproteobacteria</taxon>
        <taxon>Rhodobacterales</taxon>
        <taxon>Paracoccaceae</taxon>
        <taxon>Histidinibacterium</taxon>
    </lineage>
</organism>
<feature type="region of interest" description="Disordered" evidence="1">
    <location>
        <begin position="53"/>
        <end position="88"/>
    </location>
</feature>
<protein>
    <submittedName>
        <fullName evidence="3">Uncharacterized protein</fullName>
    </submittedName>
</protein>
<dbReference type="EMBL" id="RDRB01000001">
    <property type="protein sequence ID" value="ROU03946.1"/>
    <property type="molecule type" value="Genomic_DNA"/>
</dbReference>
<keyword evidence="4" id="KW-1185">Reference proteome</keyword>
<feature type="signal peptide" evidence="2">
    <location>
        <begin position="1"/>
        <end position="22"/>
    </location>
</feature>
<evidence type="ECO:0000313" key="4">
    <source>
        <dbReference type="Proteomes" id="UP000268016"/>
    </source>
</evidence>